<keyword evidence="3" id="KW-0804">Transcription</keyword>
<dbReference type="InterPro" id="IPR050707">
    <property type="entry name" value="HTH_MetabolicPath_Reg"/>
</dbReference>
<evidence type="ECO:0000313" key="7">
    <source>
        <dbReference type="EMBL" id="TMI81381.1"/>
    </source>
</evidence>
<evidence type="ECO:0000313" key="8">
    <source>
        <dbReference type="Proteomes" id="UP000320048"/>
    </source>
</evidence>
<dbReference type="SUPFAM" id="SSF46785">
    <property type="entry name" value="Winged helix' DNA-binding domain"/>
    <property type="match status" value="1"/>
</dbReference>
<sequence length="108" mass="11710">MPGAAGSRDRSEPVPAVDRAARLLFALGDGHGDASLTHLARLLRLHKSTAHDILATLIRHRFVDRDPATRKYRLGPALASLGQAAVGRQDLVALARPHLVRLRRLSGE</sequence>
<dbReference type="Gene3D" id="1.10.10.10">
    <property type="entry name" value="Winged helix-like DNA-binding domain superfamily/Winged helix DNA-binding domain"/>
    <property type="match status" value="1"/>
</dbReference>
<protein>
    <recommendedName>
        <fullName evidence="5">Glycerol operon regulatory protein</fullName>
    </recommendedName>
</protein>
<dbReference type="Pfam" id="PF09339">
    <property type="entry name" value="HTH_IclR"/>
    <property type="match status" value="1"/>
</dbReference>
<dbReference type="PROSITE" id="PS51077">
    <property type="entry name" value="HTH_ICLR"/>
    <property type="match status" value="1"/>
</dbReference>
<dbReference type="InterPro" id="IPR005471">
    <property type="entry name" value="Tscrpt_reg_IclR_N"/>
</dbReference>
<gene>
    <name evidence="7" type="ORF">E6H04_06805</name>
</gene>
<comment type="function">
    <text evidence="4">May be an activator protein for the gylABX operon.</text>
</comment>
<evidence type="ECO:0000256" key="2">
    <source>
        <dbReference type="ARBA" id="ARBA00023125"/>
    </source>
</evidence>
<organism evidence="7 8">
    <name type="scientific">Candidatus Segetimicrobium genomatis</name>
    <dbReference type="NCBI Taxonomy" id="2569760"/>
    <lineage>
        <taxon>Bacteria</taxon>
        <taxon>Bacillati</taxon>
        <taxon>Candidatus Sysuimicrobiota</taxon>
        <taxon>Candidatus Sysuimicrobiia</taxon>
        <taxon>Candidatus Sysuimicrobiales</taxon>
        <taxon>Candidatus Segetimicrobiaceae</taxon>
        <taxon>Candidatus Segetimicrobium</taxon>
    </lineage>
</organism>
<dbReference type="InterPro" id="IPR036390">
    <property type="entry name" value="WH_DNA-bd_sf"/>
</dbReference>
<dbReference type="Proteomes" id="UP000320048">
    <property type="component" value="Unassembled WGS sequence"/>
</dbReference>
<dbReference type="PANTHER" id="PTHR30136">
    <property type="entry name" value="HELIX-TURN-HELIX TRANSCRIPTIONAL REGULATOR, ICLR FAMILY"/>
    <property type="match status" value="1"/>
</dbReference>
<dbReference type="GO" id="GO:0003700">
    <property type="term" value="F:DNA-binding transcription factor activity"/>
    <property type="evidence" value="ECO:0007669"/>
    <property type="project" value="TreeGrafter"/>
</dbReference>
<dbReference type="FunFam" id="1.10.10.10:FF:000056">
    <property type="entry name" value="IclR family transcriptional regulator"/>
    <property type="match status" value="1"/>
</dbReference>
<keyword evidence="1" id="KW-0805">Transcription regulation</keyword>
<proteinExistence type="predicted"/>
<dbReference type="GO" id="GO:0045892">
    <property type="term" value="P:negative regulation of DNA-templated transcription"/>
    <property type="evidence" value="ECO:0007669"/>
    <property type="project" value="TreeGrafter"/>
</dbReference>
<feature type="domain" description="HTH iclR-type" evidence="6">
    <location>
        <begin position="14"/>
        <end position="76"/>
    </location>
</feature>
<evidence type="ECO:0000256" key="1">
    <source>
        <dbReference type="ARBA" id="ARBA00023015"/>
    </source>
</evidence>
<evidence type="ECO:0000256" key="4">
    <source>
        <dbReference type="ARBA" id="ARBA00058938"/>
    </source>
</evidence>
<dbReference type="SMART" id="SM00346">
    <property type="entry name" value="HTH_ICLR"/>
    <property type="match status" value="1"/>
</dbReference>
<dbReference type="InterPro" id="IPR036388">
    <property type="entry name" value="WH-like_DNA-bd_sf"/>
</dbReference>
<dbReference type="GO" id="GO:0003677">
    <property type="term" value="F:DNA binding"/>
    <property type="evidence" value="ECO:0007669"/>
    <property type="project" value="UniProtKB-KW"/>
</dbReference>
<keyword evidence="2" id="KW-0238">DNA-binding</keyword>
<reference evidence="7 8" key="1">
    <citation type="journal article" date="2019" name="Nat. Microbiol.">
        <title>Mediterranean grassland soil C-N compound turnover is dependent on rainfall and depth, and is mediated by genomically divergent microorganisms.</title>
        <authorList>
            <person name="Diamond S."/>
            <person name="Andeer P.F."/>
            <person name="Li Z."/>
            <person name="Crits-Christoph A."/>
            <person name="Burstein D."/>
            <person name="Anantharaman K."/>
            <person name="Lane K.R."/>
            <person name="Thomas B.C."/>
            <person name="Pan C."/>
            <person name="Northen T.R."/>
            <person name="Banfield J.F."/>
        </authorList>
    </citation>
    <scope>NUCLEOTIDE SEQUENCE [LARGE SCALE GENOMIC DNA]</scope>
    <source>
        <strain evidence="7">NP_7</strain>
    </source>
</reference>
<dbReference type="PANTHER" id="PTHR30136:SF24">
    <property type="entry name" value="HTH-TYPE TRANSCRIPTIONAL REPRESSOR ALLR"/>
    <property type="match status" value="1"/>
</dbReference>
<dbReference type="AlphaFoldDB" id="A0A537JCX5"/>
<feature type="non-terminal residue" evidence="7">
    <location>
        <position position="108"/>
    </location>
</feature>
<accession>A0A537JCX5</accession>
<comment type="caution">
    <text evidence="7">The sequence shown here is derived from an EMBL/GenBank/DDBJ whole genome shotgun (WGS) entry which is preliminary data.</text>
</comment>
<name>A0A537JCX5_9BACT</name>
<evidence type="ECO:0000256" key="3">
    <source>
        <dbReference type="ARBA" id="ARBA00023163"/>
    </source>
</evidence>
<evidence type="ECO:0000259" key="6">
    <source>
        <dbReference type="PROSITE" id="PS51077"/>
    </source>
</evidence>
<dbReference type="EMBL" id="VBAO01000174">
    <property type="protein sequence ID" value="TMI81381.1"/>
    <property type="molecule type" value="Genomic_DNA"/>
</dbReference>
<evidence type="ECO:0000256" key="5">
    <source>
        <dbReference type="ARBA" id="ARBA00070406"/>
    </source>
</evidence>